<organism evidence="1">
    <name type="scientific">marine sediment metagenome</name>
    <dbReference type="NCBI Taxonomy" id="412755"/>
    <lineage>
        <taxon>unclassified sequences</taxon>
        <taxon>metagenomes</taxon>
        <taxon>ecological metagenomes</taxon>
    </lineage>
</organism>
<comment type="caution">
    <text evidence="1">The sequence shown here is derived from an EMBL/GenBank/DDBJ whole genome shotgun (WGS) entry which is preliminary data.</text>
</comment>
<dbReference type="AlphaFoldDB" id="A0A0F9HU01"/>
<dbReference type="InterPro" id="IPR029068">
    <property type="entry name" value="Glyas_Bleomycin-R_OHBP_Dase"/>
</dbReference>
<gene>
    <name evidence="1" type="ORF">LCGC14_1742060</name>
</gene>
<accession>A0A0F9HU01</accession>
<evidence type="ECO:0000313" key="1">
    <source>
        <dbReference type="EMBL" id="KKM06632.1"/>
    </source>
</evidence>
<sequence length="74" mass="8138">FEGTSIYHESLDSRGEGVTEMTFTVGDLEKEAATMKYRNIPVVLSGKPEKGPAFACFDTRKGSGNILVKLIQRD</sequence>
<reference evidence="1" key="1">
    <citation type="journal article" date="2015" name="Nature">
        <title>Complex archaea that bridge the gap between prokaryotes and eukaryotes.</title>
        <authorList>
            <person name="Spang A."/>
            <person name="Saw J.H."/>
            <person name="Jorgensen S.L."/>
            <person name="Zaremba-Niedzwiedzka K."/>
            <person name="Martijn J."/>
            <person name="Lind A.E."/>
            <person name="van Eijk R."/>
            <person name="Schleper C."/>
            <person name="Guy L."/>
            <person name="Ettema T.J."/>
        </authorList>
    </citation>
    <scope>NUCLEOTIDE SEQUENCE</scope>
</reference>
<proteinExistence type="predicted"/>
<dbReference type="Gene3D" id="3.10.180.10">
    <property type="entry name" value="2,3-Dihydroxybiphenyl 1,2-Dioxygenase, domain 1"/>
    <property type="match status" value="1"/>
</dbReference>
<protein>
    <recommendedName>
        <fullName evidence="2">VOC domain-containing protein</fullName>
    </recommendedName>
</protein>
<dbReference type="EMBL" id="LAZR01015948">
    <property type="protein sequence ID" value="KKM06632.1"/>
    <property type="molecule type" value="Genomic_DNA"/>
</dbReference>
<feature type="non-terminal residue" evidence="1">
    <location>
        <position position="1"/>
    </location>
</feature>
<evidence type="ECO:0008006" key="2">
    <source>
        <dbReference type="Google" id="ProtNLM"/>
    </source>
</evidence>
<name>A0A0F9HU01_9ZZZZ</name>